<comment type="subunit">
    <text evidence="10">The complex is composed of 8 subunits; MtrA, MtrB, MtrC, MtrD, MtrE, MtrF, MtrG and MtrH.</text>
</comment>
<protein>
    <recommendedName>
        <fullName evidence="10">Tetrahydromethanopterin S-methyltransferase subunit G</fullName>
        <ecNumber evidence="10">7.2.1.4</ecNumber>
    </recommendedName>
    <alternativeName>
        <fullName evidence="10">N5-methyltetrahydromethanopterin--coenzyme M methyltransferase subunit G</fullName>
    </alternativeName>
</protein>
<proteinExistence type="inferred from homology"/>
<evidence type="ECO:0000256" key="3">
    <source>
        <dbReference type="ARBA" id="ARBA00022603"/>
    </source>
</evidence>
<sequence>MSNASDKVPSVVVDPADFSAVLDRLNKIDEKVEFVNSEISQRIGKKVGRDIGILYGAVAGILIFLVYVLFIAPYLASLGIRI</sequence>
<evidence type="ECO:0000256" key="9">
    <source>
        <dbReference type="ARBA" id="ARBA00023136"/>
    </source>
</evidence>
<evidence type="ECO:0000256" key="1">
    <source>
        <dbReference type="ARBA" id="ARBA00022475"/>
    </source>
</evidence>
<organism evidence="11 12">
    <name type="scientific">Methanolobus chelungpuianus</name>
    <dbReference type="NCBI Taxonomy" id="502115"/>
    <lineage>
        <taxon>Archaea</taxon>
        <taxon>Methanobacteriati</taxon>
        <taxon>Methanobacteriota</taxon>
        <taxon>Stenosarchaea group</taxon>
        <taxon>Methanomicrobia</taxon>
        <taxon>Methanosarcinales</taxon>
        <taxon>Methanosarcinaceae</taxon>
        <taxon>Methanolobus</taxon>
    </lineage>
</organism>
<dbReference type="EC" id="7.2.1.4" evidence="10"/>
<evidence type="ECO:0000256" key="4">
    <source>
        <dbReference type="ARBA" id="ARBA00022679"/>
    </source>
</evidence>
<dbReference type="NCBIfam" id="TIGR01149">
    <property type="entry name" value="mtrG"/>
    <property type="match status" value="1"/>
</dbReference>
<comment type="pathway">
    <text evidence="10">One-carbon metabolism; methanogenesis from CO(2); methyl-coenzyme M from 5,10-methylene-5,6,7,8-tetrahydromethanopterin: step 2/2.</text>
</comment>
<gene>
    <name evidence="10" type="primary">mtrG</name>
    <name evidence="11" type="ORF">PV02_06035</name>
</gene>
<dbReference type="RefSeq" id="WP_256622490.1">
    <property type="nucleotide sequence ID" value="NZ_JTEO01000004.1"/>
</dbReference>
<feature type="transmembrane region" description="Helical" evidence="10">
    <location>
        <begin position="52"/>
        <end position="76"/>
    </location>
</feature>
<evidence type="ECO:0000313" key="12">
    <source>
        <dbReference type="Proteomes" id="UP001206983"/>
    </source>
</evidence>
<keyword evidence="4 10" id="KW-0808">Transferase</keyword>
<dbReference type="EMBL" id="JTEO01000004">
    <property type="protein sequence ID" value="MCQ6962679.1"/>
    <property type="molecule type" value="Genomic_DNA"/>
</dbReference>
<keyword evidence="7 10" id="KW-1133">Transmembrane helix</keyword>
<comment type="catalytic activity">
    <reaction evidence="10">
        <text>5-methyl-5,6,7,8-tetrahydromethanopterin + coenzyme M + 2 Na(+)(in) = 5,6,7,8-tetrahydromethanopterin + methyl-coenzyme M + 2 Na(+)(out)</text>
        <dbReference type="Rhea" id="RHEA:53492"/>
        <dbReference type="ChEBI" id="CHEBI:29101"/>
        <dbReference type="ChEBI" id="CHEBI:58103"/>
        <dbReference type="ChEBI" id="CHEBI:58116"/>
        <dbReference type="ChEBI" id="CHEBI:58286"/>
        <dbReference type="ChEBI" id="CHEBI:58319"/>
        <dbReference type="EC" id="7.2.1.4"/>
    </reaction>
</comment>
<dbReference type="GO" id="GO:0005886">
    <property type="term" value="C:plasma membrane"/>
    <property type="evidence" value="ECO:0007669"/>
    <property type="project" value="UniProtKB-SubCell"/>
</dbReference>
<comment type="caution">
    <text evidence="11">The sequence shown here is derived from an EMBL/GenBank/DDBJ whole genome shotgun (WGS) entry which is preliminary data.</text>
</comment>
<keyword evidence="1 10" id="KW-1003">Cell membrane</keyword>
<comment type="subcellular location">
    <subcellularLocation>
        <location evidence="10">Cell membrane</location>
        <topology evidence="10">Single-pass membrane protein</topology>
    </subcellularLocation>
</comment>
<dbReference type="AlphaFoldDB" id="A0AAE3HAR8"/>
<comment type="function">
    <text evidence="10">Part of a complex that catalyzes the formation of methyl-coenzyme M and tetrahydromethanopterin from coenzyme M and methyl-tetrahydromethanopterin. This is an energy-conserving, sodium-ion translocating step.</text>
</comment>
<evidence type="ECO:0000256" key="7">
    <source>
        <dbReference type="ARBA" id="ARBA00022989"/>
    </source>
</evidence>
<evidence type="ECO:0000256" key="10">
    <source>
        <dbReference type="HAMAP-Rule" id="MF_01500"/>
    </source>
</evidence>
<dbReference type="InterPro" id="IPR005866">
    <property type="entry name" value="THM_MeTrfase_su_G"/>
</dbReference>
<dbReference type="Proteomes" id="UP001206983">
    <property type="component" value="Unassembled WGS sequence"/>
</dbReference>
<dbReference type="Pfam" id="PF04210">
    <property type="entry name" value="MtrG"/>
    <property type="match status" value="1"/>
</dbReference>
<keyword evidence="6 10" id="KW-1278">Translocase</keyword>
<evidence type="ECO:0000256" key="2">
    <source>
        <dbReference type="ARBA" id="ARBA00022563"/>
    </source>
</evidence>
<keyword evidence="5 10" id="KW-0812">Transmembrane</keyword>
<dbReference type="GO" id="GO:0006730">
    <property type="term" value="P:one-carbon metabolic process"/>
    <property type="evidence" value="ECO:0007669"/>
    <property type="project" value="UniProtKB-UniRule"/>
</dbReference>
<keyword evidence="8 10" id="KW-0484">Methanogenesis</keyword>
<comment type="similarity">
    <text evidence="10">Belongs to the MtrG family.</text>
</comment>
<evidence type="ECO:0000256" key="5">
    <source>
        <dbReference type="ARBA" id="ARBA00022692"/>
    </source>
</evidence>
<evidence type="ECO:0000313" key="11">
    <source>
        <dbReference type="EMBL" id="MCQ6962679.1"/>
    </source>
</evidence>
<evidence type="ECO:0000256" key="6">
    <source>
        <dbReference type="ARBA" id="ARBA00022967"/>
    </source>
</evidence>
<keyword evidence="2 10" id="KW-0554">One-carbon metabolism</keyword>
<dbReference type="GO" id="GO:0019386">
    <property type="term" value="P:methanogenesis, from carbon dioxide"/>
    <property type="evidence" value="ECO:0007669"/>
    <property type="project" value="UniProtKB-UniRule"/>
</dbReference>
<keyword evidence="9 10" id="KW-0472">Membrane</keyword>
<dbReference type="GO" id="GO:0032259">
    <property type="term" value="P:methylation"/>
    <property type="evidence" value="ECO:0007669"/>
    <property type="project" value="UniProtKB-KW"/>
</dbReference>
<evidence type="ECO:0000256" key="8">
    <source>
        <dbReference type="ARBA" id="ARBA00022994"/>
    </source>
</evidence>
<keyword evidence="12" id="KW-1185">Reference proteome</keyword>
<accession>A0AAE3HAR8</accession>
<keyword evidence="3 10" id="KW-0489">Methyltransferase</keyword>
<dbReference type="GO" id="GO:0030269">
    <property type="term" value="F:tetrahydromethanopterin S-methyltransferase activity"/>
    <property type="evidence" value="ECO:0007669"/>
    <property type="project" value="UniProtKB-UniRule"/>
</dbReference>
<name>A0AAE3HAR8_9EURY</name>
<dbReference type="HAMAP" id="MF_01500">
    <property type="entry name" value="MtrG"/>
    <property type="match status" value="1"/>
</dbReference>
<reference evidence="11 12" key="1">
    <citation type="journal article" date="2011" name="Appl. Environ. Microbiol.">
        <title>Methanogenic archaea isolated from Taiwan's Chelungpu fault.</title>
        <authorList>
            <person name="Wu S.Y."/>
            <person name="Lai M.C."/>
        </authorList>
    </citation>
    <scope>NUCLEOTIDE SEQUENCE [LARGE SCALE GENOMIC DNA]</scope>
    <source>
        <strain evidence="11 12">St545Mb</strain>
    </source>
</reference>